<keyword evidence="3" id="KW-0808">Transferase</keyword>
<dbReference type="Pfam" id="PF13439">
    <property type="entry name" value="Glyco_transf_4"/>
    <property type="match status" value="1"/>
</dbReference>
<accession>A0A7S9NDY7</accession>
<organism evidence="3 4">
    <name type="scientific">Campylobacter concisus</name>
    <dbReference type="NCBI Taxonomy" id="199"/>
    <lineage>
        <taxon>Bacteria</taxon>
        <taxon>Pseudomonadati</taxon>
        <taxon>Campylobacterota</taxon>
        <taxon>Epsilonproteobacteria</taxon>
        <taxon>Campylobacterales</taxon>
        <taxon>Campylobacteraceae</taxon>
        <taxon>Campylobacter</taxon>
    </lineage>
</organism>
<dbReference type="Proteomes" id="UP000594630">
    <property type="component" value="Chromosome"/>
</dbReference>
<evidence type="ECO:0000313" key="4">
    <source>
        <dbReference type="Proteomes" id="UP000594630"/>
    </source>
</evidence>
<gene>
    <name evidence="3" type="ORF">CVT06_02325</name>
</gene>
<dbReference type="EMBL" id="CP049274">
    <property type="protein sequence ID" value="QPH83989.1"/>
    <property type="molecule type" value="Genomic_DNA"/>
</dbReference>
<dbReference type="InterPro" id="IPR001296">
    <property type="entry name" value="Glyco_trans_1"/>
</dbReference>
<feature type="domain" description="Glycosyl transferase family 1" evidence="1">
    <location>
        <begin position="182"/>
        <end position="335"/>
    </location>
</feature>
<evidence type="ECO:0000259" key="1">
    <source>
        <dbReference type="Pfam" id="PF00534"/>
    </source>
</evidence>
<evidence type="ECO:0000259" key="2">
    <source>
        <dbReference type="Pfam" id="PF13439"/>
    </source>
</evidence>
<dbReference type="SUPFAM" id="SSF53756">
    <property type="entry name" value="UDP-Glycosyltransferase/glycogen phosphorylase"/>
    <property type="match status" value="1"/>
</dbReference>
<dbReference type="InterPro" id="IPR050194">
    <property type="entry name" value="Glycosyltransferase_grp1"/>
</dbReference>
<protein>
    <submittedName>
        <fullName evidence="3">Glycosyltransferase family 4 protein</fullName>
    </submittedName>
</protein>
<name>A0A7S9NDY7_9BACT</name>
<reference evidence="3 4" key="1">
    <citation type="journal article" date="2018" name="Emerg. Microbes Infect.">
        <title>Genomic analysis of oral Campylobacter concisus strains identified a potential bacterial molecular marker associated with active Crohn's disease.</title>
        <authorList>
            <person name="Liu F."/>
            <person name="Ma R."/>
            <person name="Tay C.Y.A."/>
            <person name="Octavia S."/>
            <person name="Lan R."/>
            <person name="Chung H.K.L."/>
            <person name="Riordan S.M."/>
            <person name="Grimm M.C."/>
            <person name="Leong R.W."/>
            <person name="Tanaka M.M."/>
            <person name="Connor S."/>
            <person name="Zhang L."/>
        </authorList>
    </citation>
    <scope>NUCLEOTIDE SEQUENCE [LARGE SCALE GENOMIC DNA]</scope>
    <source>
        <strain evidence="3 4">P10CDO-S2</strain>
    </source>
</reference>
<dbReference type="AlphaFoldDB" id="A0A7S9NDY7"/>
<dbReference type="Gene3D" id="3.40.50.2000">
    <property type="entry name" value="Glycogen Phosphorylase B"/>
    <property type="match status" value="2"/>
</dbReference>
<dbReference type="CDD" id="cd03801">
    <property type="entry name" value="GT4_PimA-like"/>
    <property type="match status" value="1"/>
</dbReference>
<proteinExistence type="predicted"/>
<dbReference type="PANTHER" id="PTHR45947:SF3">
    <property type="entry name" value="SULFOQUINOVOSYL TRANSFERASE SQD2"/>
    <property type="match status" value="1"/>
</dbReference>
<sequence length="360" mass="41732">MQILLYNVTTALKIGGVETFYYSVAKELMKDHKVTICTGQGKFVPAFLKESNIDIKMFDFYPREKVLKLGNRFRKFVERVSFYFNARKFLKSQKFDVLVIHKPFDFFVAYLLKKHDKNLKIIFVSGGEDFYFFDRFFVKFIDKIISVSDANADILRKRYDREIKVVYNGVDKEKFYPDASLKEKIREKFDVKSDEILIGSVGRVVGWKGFGMMVKNIDKIKNAKFMLVGDGENLQSLRELATKLNVSQKVIFIGAIRHDELNQYYNACDIYLQPSIGHEAFGITVIEALSANKPCVVSINGGMKEIIKDGVNGYKFKISDESDMIEKINLTLENIENLRPRESIKDMYEWSKFAQELVEL</sequence>
<dbReference type="Pfam" id="PF00534">
    <property type="entry name" value="Glycos_transf_1"/>
    <property type="match status" value="1"/>
</dbReference>
<dbReference type="RefSeq" id="WP_107792727.1">
    <property type="nucleotide sequence ID" value="NZ_CP049274.1"/>
</dbReference>
<dbReference type="InterPro" id="IPR028098">
    <property type="entry name" value="Glyco_trans_4-like_N"/>
</dbReference>
<dbReference type="GO" id="GO:0016757">
    <property type="term" value="F:glycosyltransferase activity"/>
    <property type="evidence" value="ECO:0007669"/>
    <property type="project" value="InterPro"/>
</dbReference>
<dbReference type="PANTHER" id="PTHR45947">
    <property type="entry name" value="SULFOQUINOVOSYL TRANSFERASE SQD2"/>
    <property type="match status" value="1"/>
</dbReference>
<evidence type="ECO:0000313" key="3">
    <source>
        <dbReference type="EMBL" id="QPH83989.1"/>
    </source>
</evidence>
<feature type="domain" description="Glycosyltransferase subfamily 4-like N-terminal" evidence="2">
    <location>
        <begin position="14"/>
        <end position="173"/>
    </location>
</feature>